<evidence type="ECO:0000256" key="3">
    <source>
        <dbReference type="ARBA" id="ARBA00009370"/>
    </source>
</evidence>
<evidence type="ECO:0000259" key="10">
    <source>
        <dbReference type="Pfam" id="PF10502"/>
    </source>
</evidence>
<feature type="compositionally biased region" description="Basic and acidic residues" evidence="9">
    <location>
        <begin position="1"/>
        <end position="10"/>
    </location>
</feature>
<dbReference type="PANTHER" id="PTHR43390:SF1">
    <property type="entry name" value="CHLOROPLAST PROCESSING PEPTIDASE"/>
    <property type="match status" value="1"/>
</dbReference>
<gene>
    <name evidence="11" type="ORF">EV380_1101</name>
</gene>
<dbReference type="PROSITE" id="PS00761">
    <property type="entry name" value="SPASE_I_3"/>
    <property type="match status" value="1"/>
</dbReference>
<evidence type="ECO:0000256" key="2">
    <source>
        <dbReference type="ARBA" id="ARBA00004401"/>
    </source>
</evidence>
<comment type="caution">
    <text evidence="11">The sequence shown here is derived from an EMBL/GenBank/DDBJ whole genome shotgun (WGS) entry which is preliminary data.</text>
</comment>
<accession>A0A4Q8ABI8</accession>
<dbReference type="AlphaFoldDB" id="A0A4Q8ABI8"/>
<protein>
    <recommendedName>
        <fullName evidence="4 8">Signal peptidase I</fullName>
        <ecNumber evidence="4 8">3.4.21.89</ecNumber>
    </recommendedName>
</protein>
<evidence type="ECO:0000256" key="4">
    <source>
        <dbReference type="ARBA" id="ARBA00013208"/>
    </source>
</evidence>
<keyword evidence="12" id="KW-1185">Reference proteome</keyword>
<reference evidence="11 12" key="1">
    <citation type="submission" date="2019-02" db="EMBL/GenBank/DDBJ databases">
        <title>Sequencing the genomes of 1000 actinobacteria strains.</title>
        <authorList>
            <person name="Klenk H.-P."/>
        </authorList>
    </citation>
    <scope>NUCLEOTIDE SEQUENCE [LARGE SCALE GENOMIC DNA]</scope>
    <source>
        <strain evidence="11 12">DSM 17364</strain>
    </source>
</reference>
<evidence type="ECO:0000313" key="12">
    <source>
        <dbReference type="Proteomes" id="UP000292685"/>
    </source>
</evidence>
<sequence length="225" mass="24110">MPSKALRDLTRVSPAPGSGRGHPERRSRPRGWRFVIPVLLFGAVAALILRATLVDFFYISSESMTPALQPGDGLLVDRTAYDGMPERGDVVVFDGAGTLVPYRSANPIDGLLKSMRLTGNGDYFVKRVIAVEGDSLSCCDADGLLELNGSPLHEPYVRPGDTSSDVVFDVTIPAGRIWVMGDHRSNSADSRALLGAPGGGMIPADRVLGRVDNVVWPLSRIGLEP</sequence>
<feature type="transmembrane region" description="Helical" evidence="8">
    <location>
        <begin position="34"/>
        <end position="59"/>
    </location>
</feature>
<feature type="domain" description="Peptidase S26" evidence="10">
    <location>
        <begin position="36"/>
        <end position="216"/>
    </location>
</feature>
<keyword evidence="5 8" id="KW-0645">Protease</keyword>
<dbReference type="CDD" id="cd06530">
    <property type="entry name" value="S26_SPase_I"/>
    <property type="match status" value="1"/>
</dbReference>
<dbReference type="InterPro" id="IPR019758">
    <property type="entry name" value="Pept_S26A_signal_pept_1_CS"/>
</dbReference>
<dbReference type="Gene3D" id="2.10.109.10">
    <property type="entry name" value="Umud Fragment, subunit A"/>
    <property type="match status" value="1"/>
</dbReference>
<dbReference type="InterPro" id="IPR036286">
    <property type="entry name" value="LexA/Signal_pep-like_sf"/>
</dbReference>
<dbReference type="Pfam" id="PF10502">
    <property type="entry name" value="Peptidase_S26"/>
    <property type="match status" value="1"/>
</dbReference>
<dbReference type="PRINTS" id="PR00727">
    <property type="entry name" value="LEADERPTASE"/>
</dbReference>
<dbReference type="GO" id="GO:0006465">
    <property type="term" value="P:signal peptide processing"/>
    <property type="evidence" value="ECO:0007669"/>
    <property type="project" value="InterPro"/>
</dbReference>
<dbReference type="SUPFAM" id="SSF51306">
    <property type="entry name" value="LexA/Signal peptidase"/>
    <property type="match status" value="1"/>
</dbReference>
<keyword evidence="6 8" id="KW-0378">Hydrolase</keyword>
<dbReference type="GO" id="GO:0009003">
    <property type="term" value="F:signal peptidase activity"/>
    <property type="evidence" value="ECO:0007669"/>
    <property type="project" value="UniProtKB-EC"/>
</dbReference>
<name>A0A4Q8ABI8_9MICC</name>
<feature type="active site" evidence="7">
    <location>
        <position position="63"/>
    </location>
</feature>
<dbReference type="InterPro" id="IPR000223">
    <property type="entry name" value="Pept_S26A_signal_pept_1"/>
</dbReference>
<dbReference type="Proteomes" id="UP000292685">
    <property type="component" value="Unassembled WGS sequence"/>
</dbReference>
<evidence type="ECO:0000256" key="8">
    <source>
        <dbReference type="RuleBase" id="RU362042"/>
    </source>
</evidence>
<evidence type="ECO:0000256" key="9">
    <source>
        <dbReference type="SAM" id="MobiDB-lite"/>
    </source>
</evidence>
<dbReference type="GO" id="GO:0004252">
    <property type="term" value="F:serine-type endopeptidase activity"/>
    <property type="evidence" value="ECO:0007669"/>
    <property type="project" value="InterPro"/>
</dbReference>
<dbReference type="GO" id="GO:0005886">
    <property type="term" value="C:plasma membrane"/>
    <property type="evidence" value="ECO:0007669"/>
    <property type="project" value="UniProtKB-SubCell"/>
</dbReference>
<evidence type="ECO:0000313" key="11">
    <source>
        <dbReference type="EMBL" id="RZU61530.1"/>
    </source>
</evidence>
<evidence type="ECO:0000256" key="7">
    <source>
        <dbReference type="PIRSR" id="PIRSR600223-1"/>
    </source>
</evidence>
<organism evidence="11 12">
    <name type="scientific">Zhihengliuella halotolerans</name>
    <dbReference type="NCBI Taxonomy" id="370736"/>
    <lineage>
        <taxon>Bacteria</taxon>
        <taxon>Bacillati</taxon>
        <taxon>Actinomycetota</taxon>
        <taxon>Actinomycetes</taxon>
        <taxon>Micrococcales</taxon>
        <taxon>Micrococcaceae</taxon>
        <taxon>Zhihengliuella</taxon>
    </lineage>
</organism>
<comment type="similarity">
    <text evidence="3 8">Belongs to the peptidase S26 family.</text>
</comment>
<proteinExistence type="inferred from homology"/>
<keyword evidence="8" id="KW-0472">Membrane</keyword>
<dbReference type="InterPro" id="IPR019533">
    <property type="entry name" value="Peptidase_S26"/>
</dbReference>
<dbReference type="EC" id="3.4.21.89" evidence="4 8"/>
<feature type="active site" evidence="7">
    <location>
        <position position="126"/>
    </location>
</feature>
<evidence type="ECO:0000256" key="6">
    <source>
        <dbReference type="ARBA" id="ARBA00022801"/>
    </source>
</evidence>
<comment type="catalytic activity">
    <reaction evidence="1 8">
        <text>Cleavage of hydrophobic, N-terminal signal or leader sequences from secreted and periplasmic proteins.</text>
        <dbReference type="EC" id="3.4.21.89"/>
    </reaction>
</comment>
<keyword evidence="8" id="KW-0812">Transmembrane</keyword>
<comment type="subcellular location">
    <subcellularLocation>
        <location evidence="2">Cell membrane</location>
        <topology evidence="2">Single-pass type II membrane protein</topology>
    </subcellularLocation>
    <subcellularLocation>
        <location evidence="8">Membrane</location>
        <topology evidence="8">Single-pass type II membrane protein</topology>
    </subcellularLocation>
</comment>
<dbReference type="EMBL" id="SHLA01000001">
    <property type="protein sequence ID" value="RZU61530.1"/>
    <property type="molecule type" value="Genomic_DNA"/>
</dbReference>
<dbReference type="PROSITE" id="PS00501">
    <property type="entry name" value="SPASE_I_1"/>
    <property type="match status" value="1"/>
</dbReference>
<dbReference type="PANTHER" id="PTHR43390">
    <property type="entry name" value="SIGNAL PEPTIDASE I"/>
    <property type="match status" value="1"/>
</dbReference>
<dbReference type="InterPro" id="IPR019756">
    <property type="entry name" value="Pept_S26A_signal_pept_1_Ser-AS"/>
</dbReference>
<evidence type="ECO:0000256" key="1">
    <source>
        <dbReference type="ARBA" id="ARBA00000677"/>
    </source>
</evidence>
<keyword evidence="8" id="KW-1133">Transmembrane helix</keyword>
<feature type="region of interest" description="Disordered" evidence="9">
    <location>
        <begin position="1"/>
        <end position="27"/>
    </location>
</feature>
<dbReference type="NCBIfam" id="TIGR02227">
    <property type="entry name" value="sigpep_I_bact"/>
    <property type="match status" value="1"/>
</dbReference>
<evidence type="ECO:0000256" key="5">
    <source>
        <dbReference type="ARBA" id="ARBA00022670"/>
    </source>
</evidence>